<evidence type="ECO:0000313" key="2">
    <source>
        <dbReference type="EMBL" id="ECY8988249.1"/>
    </source>
</evidence>
<organism evidence="2">
    <name type="scientific">Salmonella enterica</name>
    <name type="common">Salmonella choleraesuis</name>
    <dbReference type="NCBI Taxonomy" id="28901"/>
    <lineage>
        <taxon>Bacteria</taxon>
        <taxon>Pseudomonadati</taxon>
        <taxon>Pseudomonadota</taxon>
        <taxon>Gammaproteobacteria</taxon>
        <taxon>Enterobacterales</taxon>
        <taxon>Enterobacteriaceae</taxon>
        <taxon>Salmonella</taxon>
    </lineage>
</organism>
<evidence type="ECO:0008006" key="3">
    <source>
        <dbReference type="Google" id="ProtNLM"/>
    </source>
</evidence>
<name>A0A622CWY7_SALER</name>
<reference evidence="2" key="1">
    <citation type="submission" date="2019-09" db="EMBL/GenBank/DDBJ databases">
        <authorList>
            <consortium name="NARMS: The National Antimicrobial Resistance Monitoring System"/>
        </authorList>
    </citation>
    <scope>NUCLEOTIDE SEQUENCE</scope>
    <source>
        <strain evidence="2">CVM N19S0421</strain>
    </source>
</reference>
<comment type="caution">
    <text evidence="2">The sequence shown here is derived from an EMBL/GenBank/DDBJ whole genome shotgun (WGS) entry which is preliminary data.</text>
</comment>
<feature type="transmembrane region" description="Helical" evidence="1">
    <location>
        <begin position="104"/>
        <end position="124"/>
    </location>
</feature>
<gene>
    <name evidence="2" type="ORF">F7L41_14330</name>
</gene>
<keyword evidence="1" id="KW-0812">Transmembrane</keyword>
<keyword evidence="1" id="KW-1133">Transmembrane helix</keyword>
<keyword evidence="1" id="KW-0472">Membrane</keyword>
<sequence length="149" mass="16824">MEEQANKILVELLQKASNGIDAAVSFSQAQTPDVVHQLLLWNMVDSLIKTLMAILTIPLVFWFMKKQCQRVETGKIGDEGYSWEKGNPKYRPTMVWDSKGDINLLIMPLVGVLALWGIFIISAVTNMTWLKILLAPKLYLIEYAASLVK</sequence>
<accession>A0A622CWY7</accession>
<evidence type="ECO:0000256" key="1">
    <source>
        <dbReference type="SAM" id="Phobius"/>
    </source>
</evidence>
<proteinExistence type="predicted"/>
<dbReference type="AlphaFoldDB" id="A0A622CWY7"/>
<dbReference type="EMBL" id="AALERK010000005">
    <property type="protein sequence ID" value="ECY8988249.1"/>
    <property type="molecule type" value="Genomic_DNA"/>
</dbReference>
<protein>
    <recommendedName>
        <fullName evidence="3">Phage transmembrane protein</fullName>
    </recommendedName>
</protein>
<feature type="transmembrane region" description="Helical" evidence="1">
    <location>
        <begin position="46"/>
        <end position="64"/>
    </location>
</feature>